<dbReference type="Pfam" id="PF04290">
    <property type="entry name" value="DctQ"/>
    <property type="match status" value="1"/>
</dbReference>
<keyword evidence="3" id="KW-1003">Cell membrane</keyword>
<evidence type="ECO:0000313" key="12">
    <source>
        <dbReference type="Proteomes" id="UP001437460"/>
    </source>
</evidence>
<evidence type="ECO:0000256" key="3">
    <source>
        <dbReference type="ARBA" id="ARBA00022475"/>
    </source>
</evidence>
<sequence length="160" mass="17814">MVALKWLDKNFEICCMSVLLAIMTVLSFTNVVMRYCFNNALSWSDEVCCYCLAISAFLSLPATIRNRSMIRVDTFTIMLSKPVQKIITIVCTVIVGAFTALLVKGGLDLITVTAKTGQRSPALQIPVANFYWIMTICFVLAVLRAVQVVFLDVTGKEKEQ</sequence>
<name>A0ABV1HPM5_9FIRM</name>
<comment type="caution">
    <text evidence="11">The sequence shown here is derived from an EMBL/GenBank/DDBJ whole genome shotgun (WGS) entry which is preliminary data.</text>
</comment>
<dbReference type="Proteomes" id="UP001437460">
    <property type="component" value="Unassembled WGS sequence"/>
</dbReference>
<feature type="transmembrane region" description="Helical" evidence="9">
    <location>
        <begin position="43"/>
        <end position="64"/>
    </location>
</feature>
<reference evidence="11 12" key="1">
    <citation type="submission" date="2024-03" db="EMBL/GenBank/DDBJ databases">
        <title>Human intestinal bacterial collection.</title>
        <authorList>
            <person name="Pauvert C."/>
            <person name="Hitch T.C.A."/>
            <person name="Clavel T."/>
        </authorList>
    </citation>
    <scope>NUCLEOTIDE SEQUENCE [LARGE SCALE GENOMIC DNA]</scope>
    <source>
        <strain evidence="11 12">CLA-AP-H27</strain>
    </source>
</reference>
<evidence type="ECO:0000256" key="2">
    <source>
        <dbReference type="ARBA" id="ARBA00022448"/>
    </source>
</evidence>
<feature type="transmembrane region" description="Helical" evidence="9">
    <location>
        <begin position="130"/>
        <end position="151"/>
    </location>
</feature>
<proteinExistence type="inferred from homology"/>
<evidence type="ECO:0000313" key="11">
    <source>
        <dbReference type="EMBL" id="MEQ2564273.1"/>
    </source>
</evidence>
<evidence type="ECO:0000259" key="10">
    <source>
        <dbReference type="Pfam" id="PF04290"/>
    </source>
</evidence>
<evidence type="ECO:0000256" key="8">
    <source>
        <dbReference type="ARBA" id="ARBA00038436"/>
    </source>
</evidence>
<comment type="subcellular location">
    <subcellularLocation>
        <location evidence="1">Cell inner membrane</location>
        <topology evidence="1">Multi-pass membrane protein</topology>
    </subcellularLocation>
</comment>
<evidence type="ECO:0000256" key="6">
    <source>
        <dbReference type="ARBA" id="ARBA00022989"/>
    </source>
</evidence>
<feature type="domain" description="Tripartite ATP-independent periplasmic transporters DctQ component" evidence="10">
    <location>
        <begin position="23"/>
        <end position="153"/>
    </location>
</feature>
<accession>A0ABV1HPM5</accession>
<keyword evidence="12" id="KW-1185">Reference proteome</keyword>
<evidence type="ECO:0000256" key="4">
    <source>
        <dbReference type="ARBA" id="ARBA00022519"/>
    </source>
</evidence>
<protein>
    <submittedName>
        <fullName evidence="11">TRAP transporter small permease</fullName>
    </submittedName>
</protein>
<keyword evidence="7 9" id="KW-0472">Membrane</keyword>
<comment type="similarity">
    <text evidence="8">Belongs to the TRAP transporter small permease family.</text>
</comment>
<dbReference type="InterPro" id="IPR055348">
    <property type="entry name" value="DctQ"/>
</dbReference>
<dbReference type="InterPro" id="IPR007387">
    <property type="entry name" value="TRAP_DctQ"/>
</dbReference>
<evidence type="ECO:0000256" key="9">
    <source>
        <dbReference type="SAM" id="Phobius"/>
    </source>
</evidence>
<feature type="transmembrane region" description="Helical" evidence="9">
    <location>
        <begin position="85"/>
        <end position="103"/>
    </location>
</feature>
<dbReference type="EMBL" id="JBBMFJ010000036">
    <property type="protein sequence ID" value="MEQ2564273.1"/>
    <property type="molecule type" value="Genomic_DNA"/>
</dbReference>
<keyword evidence="2" id="KW-0813">Transport</keyword>
<keyword evidence="5 9" id="KW-0812">Transmembrane</keyword>
<evidence type="ECO:0000256" key="5">
    <source>
        <dbReference type="ARBA" id="ARBA00022692"/>
    </source>
</evidence>
<dbReference type="PANTHER" id="PTHR35011:SF2">
    <property type="entry name" value="2,3-DIKETO-L-GULONATE TRAP TRANSPORTER SMALL PERMEASE PROTEIN YIAM"/>
    <property type="match status" value="1"/>
</dbReference>
<keyword evidence="4" id="KW-0997">Cell inner membrane</keyword>
<keyword evidence="6 9" id="KW-1133">Transmembrane helix</keyword>
<evidence type="ECO:0000256" key="1">
    <source>
        <dbReference type="ARBA" id="ARBA00004429"/>
    </source>
</evidence>
<dbReference type="RefSeq" id="WP_349230302.1">
    <property type="nucleotide sequence ID" value="NZ_JBBMFJ010000036.1"/>
</dbReference>
<organism evidence="11 12">
    <name type="scientific">Ventrimonas faecis</name>
    <dbReference type="NCBI Taxonomy" id="3133170"/>
    <lineage>
        <taxon>Bacteria</taxon>
        <taxon>Bacillati</taxon>
        <taxon>Bacillota</taxon>
        <taxon>Clostridia</taxon>
        <taxon>Lachnospirales</taxon>
        <taxon>Lachnospiraceae</taxon>
        <taxon>Ventrimonas</taxon>
    </lineage>
</organism>
<gene>
    <name evidence="11" type="ORF">WMO41_14055</name>
</gene>
<dbReference type="PANTHER" id="PTHR35011">
    <property type="entry name" value="2,3-DIKETO-L-GULONATE TRAP TRANSPORTER SMALL PERMEASE PROTEIN YIAM"/>
    <property type="match status" value="1"/>
</dbReference>
<evidence type="ECO:0000256" key="7">
    <source>
        <dbReference type="ARBA" id="ARBA00023136"/>
    </source>
</evidence>
<feature type="transmembrane region" description="Helical" evidence="9">
    <location>
        <begin position="12"/>
        <end position="31"/>
    </location>
</feature>